<proteinExistence type="predicted"/>
<feature type="region of interest" description="Disordered" evidence="1">
    <location>
        <begin position="1"/>
        <end position="126"/>
    </location>
</feature>
<feature type="region of interest" description="Disordered" evidence="1">
    <location>
        <begin position="443"/>
        <end position="474"/>
    </location>
</feature>
<dbReference type="Proteomes" id="UP000596660">
    <property type="component" value="Unplaced"/>
</dbReference>
<feature type="compositionally biased region" description="Basic residues" evidence="1">
    <location>
        <begin position="1"/>
        <end position="13"/>
    </location>
</feature>
<sequence length="511" mass="57670">MVKIKKTSRKGKKGLSTCTIADDSGKEHVVKTSKKQKNRSEDNAVDVSQDVARSSKKQNIEKDNENVKDLNDLQSTEDIPAEDVKSAEDIPAEDVKSAEDIPAENVKSVNAKKRRGRRAATDSSQEIDVKPNVEDVRPVVAKKQRGRKVAADSSQVVEVVNFEQKGQQWDDEVVVRCRPAGVVQFMRKTTDKQKTAVESIGFGSLASIKLEICPRQMIRWLCEHFDAKSCSFKLPSGQTYKLTAADVHDVFNIPMGSFAIPISGRQRDSELKASWKKKYTGGNKDITVPLLVNEMKSDKGMLKGNDEFKRCFVMFAMVTLLAPTTNRQADLKLVLTLEDVQKTSRYNWCQYVLDDLCDKLSCYNDSVRYVAGCVLFLQICYFHRVQIQGNVLEDSSLPLIGHWTDELIKERISLENGNYGQCVLDEVTYHVIKAGNAGKSTKVQKKEKNLVEEKKEENTRREKEEKGKQEKFHAATSCPKNDNYEIGRLFKIACKSKIPPWRPITTYLDAS</sequence>
<feature type="compositionally biased region" description="Basic and acidic residues" evidence="1">
    <location>
        <begin position="82"/>
        <end position="99"/>
    </location>
</feature>
<reference evidence="2" key="2">
    <citation type="submission" date="2021-03" db="UniProtKB">
        <authorList>
            <consortium name="EnsemblPlants"/>
        </authorList>
    </citation>
    <scope>IDENTIFICATION</scope>
</reference>
<dbReference type="Gramene" id="AUR62035231-RA">
    <property type="protein sequence ID" value="AUR62035231-RA:cds"/>
    <property type="gene ID" value="AUR62035231"/>
</dbReference>
<feature type="compositionally biased region" description="Basic and acidic residues" evidence="1">
    <location>
        <begin position="444"/>
        <end position="473"/>
    </location>
</feature>
<dbReference type="PANTHER" id="PTHR34835">
    <property type="entry name" value="OS07G0283600 PROTEIN-RELATED"/>
    <property type="match status" value="1"/>
</dbReference>
<keyword evidence="3" id="KW-1185">Reference proteome</keyword>
<name>A0A803MU09_CHEQI</name>
<evidence type="ECO:0000256" key="1">
    <source>
        <dbReference type="SAM" id="MobiDB-lite"/>
    </source>
</evidence>
<accession>A0A803MU09</accession>
<evidence type="ECO:0000313" key="3">
    <source>
        <dbReference type="Proteomes" id="UP000596660"/>
    </source>
</evidence>
<evidence type="ECO:0000313" key="2">
    <source>
        <dbReference type="EnsemblPlants" id="AUR62035231-RA:cds"/>
    </source>
</evidence>
<organism evidence="2 3">
    <name type="scientific">Chenopodium quinoa</name>
    <name type="common">Quinoa</name>
    <dbReference type="NCBI Taxonomy" id="63459"/>
    <lineage>
        <taxon>Eukaryota</taxon>
        <taxon>Viridiplantae</taxon>
        <taxon>Streptophyta</taxon>
        <taxon>Embryophyta</taxon>
        <taxon>Tracheophyta</taxon>
        <taxon>Spermatophyta</taxon>
        <taxon>Magnoliopsida</taxon>
        <taxon>eudicotyledons</taxon>
        <taxon>Gunneridae</taxon>
        <taxon>Pentapetalae</taxon>
        <taxon>Caryophyllales</taxon>
        <taxon>Chenopodiaceae</taxon>
        <taxon>Chenopodioideae</taxon>
        <taxon>Atripliceae</taxon>
        <taxon>Chenopodium</taxon>
    </lineage>
</organism>
<dbReference type="EnsemblPlants" id="AUR62035231-RA">
    <property type="protein sequence ID" value="AUR62035231-RA:cds"/>
    <property type="gene ID" value="AUR62035231"/>
</dbReference>
<feature type="compositionally biased region" description="Basic and acidic residues" evidence="1">
    <location>
        <begin position="58"/>
        <end position="71"/>
    </location>
</feature>
<evidence type="ECO:0008006" key="4">
    <source>
        <dbReference type="Google" id="ProtNLM"/>
    </source>
</evidence>
<dbReference type="PANTHER" id="PTHR34835:SF34">
    <property type="entry name" value="OS08G0555500 PROTEIN"/>
    <property type="match status" value="1"/>
</dbReference>
<protein>
    <recommendedName>
        <fullName evidence="4">Aminotransferase-like plant mobile domain-containing protein</fullName>
    </recommendedName>
</protein>
<dbReference type="AlphaFoldDB" id="A0A803MU09"/>
<reference evidence="2" key="1">
    <citation type="journal article" date="2017" name="Nature">
        <title>The genome of Chenopodium quinoa.</title>
        <authorList>
            <person name="Jarvis D.E."/>
            <person name="Ho Y.S."/>
            <person name="Lightfoot D.J."/>
            <person name="Schmoeckel S.M."/>
            <person name="Li B."/>
            <person name="Borm T.J.A."/>
            <person name="Ohyanagi H."/>
            <person name="Mineta K."/>
            <person name="Michell C.T."/>
            <person name="Saber N."/>
            <person name="Kharbatia N.M."/>
            <person name="Rupper R.R."/>
            <person name="Sharp A.R."/>
            <person name="Dally N."/>
            <person name="Boughton B.A."/>
            <person name="Woo Y.H."/>
            <person name="Gao G."/>
            <person name="Schijlen E.G.W.M."/>
            <person name="Guo X."/>
            <person name="Momin A.A."/>
            <person name="Negrao S."/>
            <person name="Al-Babili S."/>
            <person name="Gehring C."/>
            <person name="Roessner U."/>
            <person name="Jung C."/>
            <person name="Murphy K."/>
            <person name="Arold S.T."/>
            <person name="Gojobori T."/>
            <person name="van der Linden C.G."/>
            <person name="van Loo E.N."/>
            <person name="Jellen E.N."/>
            <person name="Maughan P.J."/>
            <person name="Tester M."/>
        </authorList>
    </citation>
    <scope>NUCLEOTIDE SEQUENCE [LARGE SCALE GENOMIC DNA]</scope>
    <source>
        <strain evidence="2">cv. PI 614886</strain>
    </source>
</reference>